<dbReference type="KEGG" id="hdf:AArcSl_0653"/>
<dbReference type="Pfam" id="PF26510">
    <property type="entry name" value="Halo_UvrD_like"/>
    <property type="match status" value="1"/>
</dbReference>
<name>A0A343TGT1_9EURY</name>
<gene>
    <name evidence="1" type="ORF">AArcSl_0653</name>
</gene>
<protein>
    <submittedName>
        <fullName evidence="1">Uncharacterized protein</fullName>
    </submittedName>
</protein>
<dbReference type="Proteomes" id="UP000263012">
    <property type="component" value="Chromosome"/>
</dbReference>
<evidence type="ECO:0000313" key="1">
    <source>
        <dbReference type="EMBL" id="AUX08303.1"/>
    </source>
</evidence>
<keyword evidence="2" id="KW-1185">Reference proteome</keyword>
<proteinExistence type="predicted"/>
<sequence>MGDEERLFNRARRCSNPTELVVSPVELHQRNVQRRLREAKQPKDAFIFEDPVGLCKQVLEEAGRPTTTIDRIDRLTLLRSVLESSDPGEPMQIQLPSDAASRDPQHVEQIRTEVETATNFHPERISAWSETADALYSPIDREAEEFLEAALAVERRLRDRTSKAISETELIRRATRSIVTTDGAAWKETYPQIERLTLLGLSSFSAPHTDLVHGLLETTAIEIHVHFRSGTGEYLTSRVRDLLSVADPGLEVFE</sequence>
<evidence type="ECO:0000313" key="2">
    <source>
        <dbReference type="Proteomes" id="UP000263012"/>
    </source>
</evidence>
<reference evidence="2" key="1">
    <citation type="submission" date="2017-11" db="EMBL/GenBank/DDBJ databases">
        <title>Phenotypic and genomic properties of facultatively anaerobic sulfur-reducing natronoarchaea from hypersaline soda lakes.</title>
        <authorList>
            <person name="Sorokin D.Y."/>
            <person name="Kublanov I.V."/>
            <person name="Roman P."/>
            <person name="Sinninghe Damste J.S."/>
            <person name="Golyshin P.N."/>
            <person name="Rojo D."/>
            <person name="Ciordia S."/>
            <person name="Mena M.D.C."/>
            <person name="Ferrer M."/>
            <person name="Messina E."/>
            <person name="Smedile F."/>
            <person name="La Spada G."/>
            <person name="La Cono V."/>
            <person name="Yakimov M.M."/>
        </authorList>
    </citation>
    <scope>NUCLEOTIDE SEQUENCE [LARGE SCALE GENOMIC DNA]</scope>
    <source>
        <strain evidence="2">AArc-Sl</strain>
    </source>
</reference>
<dbReference type="InterPro" id="IPR058819">
    <property type="entry name" value="UvrD_dom-like"/>
</dbReference>
<accession>A0A343TGT1</accession>
<dbReference type="AlphaFoldDB" id="A0A343TGT1"/>
<dbReference type="EMBL" id="CP025066">
    <property type="protein sequence ID" value="AUX08303.1"/>
    <property type="molecule type" value="Genomic_DNA"/>
</dbReference>
<organism evidence="1 2">
    <name type="scientific">Halalkaliarchaeum desulfuricum</name>
    <dbReference type="NCBI Taxonomy" id="2055893"/>
    <lineage>
        <taxon>Archaea</taxon>
        <taxon>Methanobacteriati</taxon>
        <taxon>Methanobacteriota</taxon>
        <taxon>Stenosarchaea group</taxon>
        <taxon>Halobacteria</taxon>
        <taxon>Halobacteriales</taxon>
        <taxon>Haloferacaceae</taxon>
        <taxon>Halalkaliarchaeum</taxon>
    </lineage>
</organism>